<accession>A0A550CY87</accession>
<comment type="caution">
    <text evidence="1">The sequence shown here is derived from an EMBL/GenBank/DDBJ whole genome shotgun (WGS) entry which is preliminary data.</text>
</comment>
<dbReference type="Proteomes" id="UP000320762">
    <property type="component" value="Unassembled WGS sequence"/>
</dbReference>
<dbReference type="EMBL" id="VDMD01000001">
    <property type="protein sequence ID" value="TRM69743.1"/>
    <property type="molecule type" value="Genomic_DNA"/>
</dbReference>
<keyword evidence="2" id="KW-1185">Reference proteome</keyword>
<proteinExistence type="predicted"/>
<sequence>MRASAIRLLEVVPKSLVDKSVRVTPRLQPLTRTSREPTVMEILAQKKQAAGTKWPANLRLENPVPKEALVQVEQHARRKLKLLLKER</sequence>
<organism evidence="1 2">
    <name type="scientific">Schizophyllum amplum</name>
    <dbReference type="NCBI Taxonomy" id="97359"/>
    <lineage>
        <taxon>Eukaryota</taxon>
        <taxon>Fungi</taxon>
        <taxon>Dikarya</taxon>
        <taxon>Basidiomycota</taxon>
        <taxon>Agaricomycotina</taxon>
        <taxon>Agaricomycetes</taxon>
        <taxon>Agaricomycetidae</taxon>
        <taxon>Agaricales</taxon>
        <taxon>Schizophyllaceae</taxon>
        <taxon>Schizophyllum</taxon>
    </lineage>
</organism>
<reference evidence="1 2" key="1">
    <citation type="journal article" date="2019" name="New Phytol.">
        <title>Comparative genomics reveals unique wood-decay strategies and fruiting body development in the Schizophyllaceae.</title>
        <authorList>
            <person name="Almasi E."/>
            <person name="Sahu N."/>
            <person name="Krizsan K."/>
            <person name="Balint B."/>
            <person name="Kovacs G.M."/>
            <person name="Kiss B."/>
            <person name="Cseklye J."/>
            <person name="Drula E."/>
            <person name="Henrissat B."/>
            <person name="Nagy I."/>
            <person name="Chovatia M."/>
            <person name="Adam C."/>
            <person name="LaButti K."/>
            <person name="Lipzen A."/>
            <person name="Riley R."/>
            <person name="Grigoriev I.V."/>
            <person name="Nagy L.G."/>
        </authorList>
    </citation>
    <scope>NUCLEOTIDE SEQUENCE [LARGE SCALE GENOMIC DNA]</scope>
    <source>
        <strain evidence="1 2">NL-1724</strain>
    </source>
</reference>
<evidence type="ECO:0000313" key="1">
    <source>
        <dbReference type="EMBL" id="TRM69743.1"/>
    </source>
</evidence>
<protein>
    <submittedName>
        <fullName evidence="1">Uncharacterized protein</fullName>
    </submittedName>
</protein>
<gene>
    <name evidence="1" type="ORF">BD626DRAFT_475134</name>
</gene>
<name>A0A550CY87_9AGAR</name>
<dbReference type="OrthoDB" id="3237970at2759"/>
<dbReference type="AlphaFoldDB" id="A0A550CY87"/>
<evidence type="ECO:0000313" key="2">
    <source>
        <dbReference type="Proteomes" id="UP000320762"/>
    </source>
</evidence>